<proteinExistence type="predicted"/>
<organism evidence="4 5">
    <name type="scientific">Lithospermum erythrorhizon</name>
    <name type="common">Purple gromwell</name>
    <name type="synonym">Lithospermum officinale var. erythrorhizon</name>
    <dbReference type="NCBI Taxonomy" id="34254"/>
    <lineage>
        <taxon>Eukaryota</taxon>
        <taxon>Viridiplantae</taxon>
        <taxon>Streptophyta</taxon>
        <taxon>Embryophyta</taxon>
        <taxon>Tracheophyta</taxon>
        <taxon>Spermatophyta</taxon>
        <taxon>Magnoliopsida</taxon>
        <taxon>eudicotyledons</taxon>
        <taxon>Gunneridae</taxon>
        <taxon>Pentapetalae</taxon>
        <taxon>asterids</taxon>
        <taxon>lamiids</taxon>
        <taxon>Boraginales</taxon>
        <taxon>Boraginaceae</taxon>
        <taxon>Boraginoideae</taxon>
        <taxon>Lithospermeae</taxon>
        <taxon>Lithospermum</taxon>
    </lineage>
</organism>
<keyword evidence="5" id="KW-1185">Reference proteome</keyword>
<dbReference type="Gene3D" id="2.130.10.10">
    <property type="entry name" value="YVTN repeat-like/Quinoprotein amine dehydrogenase"/>
    <property type="match status" value="1"/>
</dbReference>
<dbReference type="SUPFAM" id="SSF50978">
    <property type="entry name" value="WD40 repeat-like"/>
    <property type="match status" value="1"/>
</dbReference>
<dbReference type="EMBL" id="BAABME010002378">
    <property type="protein sequence ID" value="GAA0154361.1"/>
    <property type="molecule type" value="Genomic_DNA"/>
</dbReference>
<evidence type="ECO:0000313" key="4">
    <source>
        <dbReference type="EMBL" id="GAA0154361.1"/>
    </source>
</evidence>
<keyword evidence="1 3" id="KW-0853">WD repeat</keyword>
<dbReference type="SMART" id="SM00320">
    <property type="entry name" value="WD40"/>
    <property type="match status" value="4"/>
</dbReference>
<accession>A0AAV3PTB1</accession>
<evidence type="ECO:0000256" key="1">
    <source>
        <dbReference type="ARBA" id="ARBA00022574"/>
    </source>
</evidence>
<gene>
    <name evidence="4" type="ORF">LIER_12361</name>
</gene>
<dbReference type="AlphaFoldDB" id="A0AAV3PTB1"/>
<dbReference type="Proteomes" id="UP001454036">
    <property type="component" value="Unassembled WGS sequence"/>
</dbReference>
<dbReference type="PROSITE" id="PS50294">
    <property type="entry name" value="WD_REPEATS_REGION"/>
    <property type="match status" value="3"/>
</dbReference>
<feature type="repeat" description="WD" evidence="3">
    <location>
        <begin position="352"/>
        <end position="392"/>
    </location>
</feature>
<reference evidence="4 5" key="1">
    <citation type="submission" date="2024-01" db="EMBL/GenBank/DDBJ databases">
        <title>The complete chloroplast genome sequence of Lithospermum erythrorhizon: insights into the phylogenetic relationship among Boraginaceae species and the maternal lineages of purple gromwells.</title>
        <authorList>
            <person name="Okada T."/>
            <person name="Watanabe K."/>
        </authorList>
    </citation>
    <scope>NUCLEOTIDE SEQUENCE [LARGE SCALE GENOMIC DNA]</scope>
</reference>
<dbReference type="InterPro" id="IPR040324">
    <property type="entry name" value="WDR44/Dgr2"/>
</dbReference>
<feature type="repeat" description="WD" evidence="3">
    <location>
        <begin position="392"/>
        <end position="427"/>
    </location>
</feature>
<dbReference type="PRINTS" id="PR00320">
    <property type="entry name" value="GPROTEINBRPT"/>
</dbReference>
<dbReference type="InterPro" id="IPR015943">
    <property type="entry name" value="WD40/YVTN_repeat-like_dom_sf"/>
</dbReference>
<keyword evidence="2" id="KW-0677">Repeat</keyword>
<dbReference type="PROSITE" id="PS50082">
    <property type="entry name" value="WD_REPEATS_2"/>
    <property type="match status" value="3"/>
</dbReference>
<dbReference type="PANTHER" id="PTHR14221:SF57">
    <property type="entry name" value="TRANSDUCIN_WD40 REPEAT-LIKE SUPERFAMILY PROTEIN"/>
    <property type="match status" value="1"/>
</dbReference>
<sequence>MGSFIDEDEEYGYFDAHENFASCSDSGSDCQANSVDDNRVAGKFHYDVCLEKTQGDSELVDKYADILNVDIGEVRENSLAVARSEFLDNEFSSSRSSMSSWTSYSLHSAIDFKSSSSILCTNENHGGRKECNFDVDGREINLCNKSLDQLLKSEGSENLSGMFTPTHHCVQRDEGVDRKRSTIVERVKRKWLSRLRAMTCVVNMQKEENTFQTNDPKLVQGMRVRRVKVQHCQKKLKELSALFTGQDIQAHDGSILSMKFNLDGHYLATAGEDKIVKIWKVMEDDRSGDIDIPDLDVSCMYYKRNHRYGLAPLAPENEKANKLNNLRKTADSACVIFPHKVFRILENPLHVFQGHTGEVLDISWSSNNCLLSASMDNTVSLWQIGYNNCIKVFPHNNYVTSVQFNPVNNDYFISGSIDGKVCIWGINDCQVVDWINLRDIVTAVSYRPDGQAGVVGTITGVCRFFNVSGNHLITGFQFFPEDPNKVAVTSTDKQVRILSGPDLVSKCKGL</sequence>
<protein>
    <submittedName>
        <fullName evidence="4">Uncharacterized protein</fullName>
    </submittedName>
</protein>
<feature type="repeat" description="WD" evidence="3">
    <location>
        <begin position="248"/>
        <end position="281"/>
    </location>
</feature>
<evidence type="ECO:0000313" key="5">
    <source>
        <dbReference type="Proteomes" id="UP001454036"/>
    </source>
</evidence>
<dbReference type="InterPro" id="IPR001680">
    <property type="entry name" value="WD40_rpt"/>
</dbReference>
<name>A0AAV3PTB1_LITER</name>
<dbReference type="Pfam" id="PF00400">
    <property type="entry name" value="WD40"/>
    <property type="match status" value="3"/>
</dbReference>
<evidence type="ECO:0000256" key="2">
    <source>
        <dbReference type="ARBA" id="ARBA00022737"/>
    </source>
</evidence>
<comment type="caution">
    <text evidence="4">The sequence shown here is derived from an EMBL/GenBank/DDBJ whole genome shotgun (WGS) entry which is preliminary data.</text>
</comment>
<evidence type="ECO:0000256" key="3">
    <source>
        <dbReference type="PROSITE-ProRule" id="PRU00221"/>
    </source>
</evidence>
<dbReference type="PANTHER" id="PTHR14221">
    <property type="entry name" value="WD REPEAT DOMAIN 44"/>
    <property type="match status" value="1"/>
</dbReference>
<dbReference type="InterPro" id="IPR036322">
    <property type="entry name" value="WD40_repeat_dom_sf"/>
</dbReference>
<dbReference type="InterPro" id="IPR020472">
    <property type="entry name" value="WD40_PAC1"/>
</dbReference>